<dbReference type="EMBL" id="JABBWE010000045">
    <property type="protein sequence ID" value="KAG1791056.1"/>
    <property type="molecule type" value="Genomic_DNA"/>
</dbReference>
<protein>
    <submittedName>
        <fullName evidence="2">Uncharacterized protein</fullName>
    </submittedName>
</protein>
<proteinExistence type="predicted"/>
<reference evidence="2" key="1">
    <citation type="journal article" date="2020" name="New Phytol.">
        <title>Comparative genomics reveals dynamic genome evolution in host specialist ectomycorrhizal fungi.</title>
        <authorList>
            <person name="Lofgren L.A."/>
            <person name="Nguyen N.H."/>
            <person name="Vilgalys R."/>
            <person name="Ruytinx J."/>
            <person name="Liao H.L."/>
            <person name="Branco S."/>
            <person name="Kuo A."/>
            <person name="LaButti K."/>
            <person name="Lipzen A."/>
            <person name="Andreopoulos W."/>
            <person name="Pangilinan J."/>
            <person name="Riley R."/>
            <person name="Hundley H."/>
            <person name="Na H."/>
            <person name="Barry K."/>
            <person name="Grigoriev I.V."/>
            <person name="Stajich J.E."/>
            <person name="Kennedy P.G."/>
        </authorList>
    </citation>
    <scope>NUCLEOTIDE SEQUENCE</scope>
    <source>
        <strain evidence="2">S12</strain>
    </source>
</reference>
<dbReference type="Proteomes" id="UP000719766">
    <property type="component" value="Unassembled WGS sequence"/>
</dbReference>
<organism evidence="2 3">
    <name type="scientific">Suillus plorans</name>
    <dbReference type="NCBI Taxonomy" id="116603"/>
    <lineage>
        <taxon>Eukaryota</taxon>
        <taxon>Fungi</taxon>
        <taxon>Dikarya</taxon>
        <taxon>Basidiomycota</taxon>
        <taxon>Agaricomycotina</taxon>
        <taxon>Agaricomycetes</taxon>
        <taxon>Agaricomycetidae</taxon>
        <taxon>Boletales</taxon>
        <taxon>Suillineae</taxon>
        <taxon>Suillaceae</taxon>
        <taxon>Suillus</taxon>
    </lineage>
</organism>
<feature type="region of interest" description="Disordered" evidence="1">
    <location>
        <begin position="201"/>
        <end position="259"/>
    </location>
</feature>
<dbReference type="RefSeq" id="XP_041157966.1">
    <property type="nucleotide sequence ID" value="XM_041300380.1"/>
</dbReference>
<name>A0A9P7ALM1_9AGAM</name>
<evidence type="ECO:0000313" key="3">
    <source>
        <dbReference type="Proteomes" id="UP000719766"/>
    </source>
</evidence>
<evidence type="ECO:0000313" key="2">
    <source>
        <dbReference type="EMBL" id="KAG1791056.1"/>
    </source>
</evidence>
<comment type="caution">
    <text evidence="2">The sequence shown here is derived from an EMBL/GenBank/DDBJ whole genome shotgun (WGS) entry which is preliminary data.</text>
</comment>
<gene>
    <name evidence="2" type="ORF">HD556DRAFT_1310160</name>
</gene>
<keyword evidence="3" id="KW-1185">Reference proteome</keyword>
<sequence length="335" mass="36590">MSKNLQIHDMLAKIDVWSVLNNGGKVSADDGFHLGVLLDPFLYGSQFCGGGLSWHSDFGCYTGVFSYIIGLGYTSVPDLMLQPYKAARRSHCLRASSFSVKLLLAEAALEEGTTNADTHYFRDFNMDSDRDNIEKEDKHEEEGDQEESEVGKSMCWGNPCRWQYLIENSAASMHPNIFMATAKHVMKLTDKAKAAIEDRLEAVGPSKKRKADPKSASVALNHLKKTKQNPPTGTPKDSLSSKDLTSPPNMGTAPEPGKSCHAVVWTEEEEAALDIGDMGDKGDAADPSDIDIDSGENDENIDDDDDGLIDVAAILNVDERKELQGSIPTTHSHLS</sequence>
<feature type="region of interest" description="Disordered" evidence="1">
    <location>
        <begin position="276"/>
        <end position="306"/>
    </location>
</feature>
<accession>A0A9P7ALM1</accession>
<evidence type="ECO:0000256" key="1">
    <source>
        <dbReference type="SAM" id="MobiDB-lite"/>
    </source>
</evidence>
<dbReference type="GeneID" id="64594144"/>
<feature type="compositionally biased region" description="Acidic residues" evidence="1">
    <location>
        <begin position="286"/>
        <end position="306"/>
    </location>
</feature>
<feature type="compositionally biased region" description="Polar residues" evidence="1">
    <location>
        <begin position="228"/>
        <end position="249"/>
    </location>
</feature>
<dbReference type="OrthoDB" id="2689981at2759"/>
<dbReference type="AlphaFoldDB" id="A0A9P7ALM1"/>